<dbReference type="Proteomes" id="UP001153076">
    <property type="component" value="Unassembled WGS sequence"/>
</dbReference>
<sequence>MGEEHAVEDVILTSATNCISNKVHRVTTRRRASIQRNQPSCPAMSIAEFLDQQKQQGSIQLLEGSHSMQHEEGQRSNVEHICGFEQENEEETNEEPTGPTLLSDVHARKLEDRVPIFFNEHGHPIGPTEKACDEFSKFLGTIAHEHLWAPLIYTNWHKVPDKDKMWGYVNYKYMLPQTDCVKKWVLESIACAWRLFKCRLKANHYYKYDNDAERWKHRPSRIPDSHFKLLLQYWNTSTAKASRDGQPPSKRMMFEETRKRKDGLFKPSCLLNIIPSVTEHYANAHSTIHLLQMQEKMKELEVLHETGLSDSDTDPFDRVMGSIQNGRVQLYGRGVSMKNLKEKGLEVKRDGKSVVVPEQYVDAIRSSLATKMQKDFEAEKEKLALNMKQEFEAQKDKMVEDVITKAFARLREMFPDMATDMLEQAVISSILADH</sequence>
<gene>
    <name evidence="1" type="ORF">Cgig2_029601</name>
</gene>
<accession>A0A9Q1Q6C0</accession>
<protein>
    <recommendedName>
        <fullName evidence="3">Transposase, Ptta/En/Spm, plant</fullName>
    </recommendedName>
</protein>
<dbReference type="EMBL" id="JAKOGI010000838">
    <property type="protein sequence ID" value="KAJ8429975.1"/>
    <property type="molecule type" value="Genomic_DNA"/>
</dbReference>
<organism evidence="1 2">
    <name type="scientific">Carnegiea gigantea</name>
    <dbReference type="NCBI Taxonomy" id="171969"/>
    <lineage>
        <taxon>Eukaryota</taxon>
        <taxon>Viridiplantae</taxon>
        <taxon>Streptophyta</taxon>
        <taxon>Embryophyta</taxon>
        <taxon>Tracheophyta</taxon>
        <taxon>Spermatophyta</taxon>
        <taxon>Magnoliopsida</taxon>
        <taxon>eudicotyledons</taxon>
        <taxon>Gunneridae</taxon>
        <taxon>Pentapetalae</taxon>
        <taxon>Caryophyllales</taxon>
        <taxon>Cactineae</taxon>
        <taxon>Cactaceae</taxon>
        <taxon>Cactoideae</taxon>
        <taxon>Echinocereeae</taxon>
        <taxon>Carnegiea</taxon>
    </lineage>
</organism>
<dbReference type="OrthoDB" id="1913335at2759"/>
<reference evidence="1" key="1">
    <citation type="submission" date="2022-04" db="EMBL/GenBank/DDBJ databases">
        <title>Carnegiea gigantea Genome sequencing and assembly v2.</title>
        <authorList>
            <person name="Copetti D."/>
            <person name="Sanderson M.J."/>
            <person name="Burquez A."/>
            <person name="Wojciechowski M.F."/>
        </authorList>
    </citation>
    <scope>NUCLEOTIDE SEQUENCE</scope>
    <source>
        <strain evidence="1">SGP5-SGP5p</strain>
        <tissue evidence="1">Aerial part</tissue>
    </source>
</reference>
<proteinExistence type="predicted"/>
<dbReference type="PANTHER" id="PTHR33144">
    <property type="entry name" value="OS10G0409366 PROTEIN-RELATED"/>
    <property type="match status" value="1"/>
</dbReference>
<evidence type="ECO:0008006" key="3">
    <source>
        <dbReference type="Google" id="ProtNLM"/>
    </source>
</evidence>
<dbReference type="PANTHER" id="PTHR33144:SF16">
    <property type="entry name" value="OS02G0129000 PROTEIN"/>
    <property type="match status" value="1"/>
</dbReference>
<comment type="caution">
    <text evidence="1">The sequence shown here is derived from an EMBL/GenBank/DDBJ whole genome shotgun (WGS) entry which is preliminary data.</text>
</comment>
<name>A0A9Q1Q6C0_9CARY</name>
<dbReference type="AlphaFoldDB" id="A0A9Q1Q6C0"/>
<evidence type="ECO:0000313" key="1">
    <source>
        <dbReference type="EMBL" id="KAJ8429975.1"/>
    </source>
</evidence>
<evidence type="ECO:0000313" key="2">
    <source>
        <dbReference type="Proteomes" id="UP001153076"/>
    </source>
</evidence>
<keyword evidence="2" id="KW-1185">Reference proteome</keyword>